<dbReference type="SUPFAM" id="SSF52833">
    <property type="entry name" value="Thioredoxin-like"/>
    <property type="match status" value="1"/>
</dbReference>
<evidence type="ECO:0000313" key="1">
    <source>
        <dbReference type="EMBL" id="SUG28434.1"/>
    </source>
</evidence>
<proteinExistence type="predicted"/>
<reference evidence="1 2" key="1">
    <citation type="submission" date="2018-06" db="EMBL/GenBank/DDBJ databases">
        <authorList>
            <consortium name="Pathogen Informatics"/>
            <person name="Doyle S."/>
        </authorList>
    </citation>
    <scope>NUCLEOTIDE SEQUENCE [LARGE SCALE GENOMIC DNA]</scope>
    <source>
        <strain evidence="1 2">NCTC7303</strain>
    </source>
</reference>
<organism evidence="1 2">
    <name type="scientific">Salmonella enterica subsp. arizonae</name>
    <dbReference type="NCBI Taxonomy" id="59203"/>
    <lineage>
        <taxon>Bacteria</taxon>
        <taxon>Pseudomonadati</taxon>
        <taxon>Pseudomonadota</taxon>
        <taxon>Gammaproteobacteria</taxon>
        <taxon>Enterobacterales</taxon>
        <taxon>Enterobacteriaceae</taxon>
        <taxon>Salmonella</taxon>
    </lineage>
</organism>
<dbReference type="GO" id="GO:0016853">
    <property type="term" value="F:isomerase activity"/>
    <property type="evidence" value="ECO:0007669"/>
    <property type="project" value="UniProtKB-KW"/>
</dbReference>
<name>A0A379SJI4_SALER</name>
<evidence type="ECO:0000313" key="2">
    <source>
        <dbReference type="Proteomes" id="UP000255443"/>
    </source>
</evidence>
<dbReference type="Proteomes" id="UP000255443">
    <property type="component" value="Unassembled WGS sequence"/>
</dbReference>
<sequence>MKLKVPASISPAQMKVINQNQQLMDDLGANATPAIYYMNKDNTLQQVVGLPEKAQLDAMMGQP</sequence>
<accession>A0A379SJI4</accession>
<dbReference type="InterPro" id="IPR036249">
    <property type="entry name" value="Thioredoxin-like_sf"/>
</dbReference>
<gene>
    <name evidence="1" type="primary">dsbG_1</name>
    <name evidence="1" type="ORF">NCTC7303_00558</name>
</gene>
<dbReference type="Gene3D" id="3.40.30.10">
    <property type="entry name" value="Glutaredoxin"/>
    <property type="match status" value="1"/>
</dbReference>
<dbReference type="AlphaFoldDB" id="A0A379SJI4"/>
<dbReference type="EMBL" id="UGXC01000002">
    <property type="protein sequence ID" value="SUG28434.1"/>
    <property type="molecule type" value="Genomic_DNA"/>
</dbReference>
<protein>
    <submittedName>
        <fullName evidence="1">Disulfide isomerase/thiol-disulfide oxidase</fullName>
    </submittedName>
</protein>
<keyword evidence="1" id="KW-0413">Isomerase</keyword>